<keyword evidence="2" id="KW-1185">Reference proteome</keyword>
<dbReference type="EMBL" id="NXII01000008">
    <property type="protein sequence ID" value="RXI41297.1"/>
    <property type="molecule type" value="Genomic_DNA"/>
</dbReference>
<gene>
    <name evidence="1" type="ORF">CP963_07835</name>
</gene>
<comment type="caution">
    <text evidence="1">The sequence shown here is derived from an EMBL/GenBank/DDBJ whole genome shotgun (WGS) entry which is preliminary data.</text>
</comment>
<evidence type="ECO:0000313" key="1">
    <source>
        <dbReference type="EMBL" id="RXI41297.1"/>
    </source>
</evidence>
<accession>A0A6M8NQI5</accession>
<dbReference type="AlphaFoldDB" id="A0A6M8NQI5"/>
<evidence type="ECO:0000313" key="2">
    <source>
        <dbReference type="Proteomes" id="UP000290378"/>
    </source>
</evidence>
<protein>
    <submittedName>
        <fullName evidence="1">Uncharacterized protein</fullName>
    </submittedName>
</protein>
<dbReference type="PROSITE" id="PS51257">
    <property type="entry name" value="PROKAR_LIPOPROTEIN"/>
    <property type="match status" value="1"/>
</dbReference>
<organism evidence="1 2">
    <name type="scientific">Arcobacter cloacae</name>
    <dbReference type="NCBI Taxonomy" id="1054034"/>
    <lineage>
        <taxon>Bacteria</taxon>
        <taxon>Pseudomonadati</taxon>
        <taxon>Campylobacterota</taxon>
        <taxon>Epsilonproteobacteria</taxon>
        <taxon>Campylobacterales</taxon>
        <taxon>Arcobacteraceae</taxon>
        <taxon>Arcobacter</taxon>
    </lineage>
</organism>
<sequence length="63" mass="7174">MKRVIQLTLPIIFLFFTACSSKSQTEVINSGSKDISDLLKTLIQKEKEINDLTQKLEDCKNKS</sequence>
<name>A0A6M8NQI5_9BACT</name>
<proteinExistence type="predicted"/>
<dbReference type="Proteomes" id="UP000290378">
    <property type="component" value="Unassembled WGS sequence"/>
</dbReference>
<reference evidence="1 2" key="1">
    <citation type="submission" date="2017-09" db="EMBL/GenBank/DDBJ databases">
        <title>Genomics of the genus Arcobacter.</title>
        <authorList>
            <person name="Perez-Cataluna A."/>
            <person name="Figueras M.J."/>
            <person name="Salas-Masso N."/>
        </authorList>
    </citation>
    <scope>NUCLEOTIDE SEQUENCE [LARGE SCALE GENOMIC DNA]</scope>
    <source>
        <strain evidence="1 2">CECT 7834</strain>
    </source>
</reference>
<dbReference type="RefSeq" id="WP_129013626.1">
    <property type="nucleotide sequence ID" value="NZ_CBCSEI010000008.1"/>
</dbReference>